<dbReference type="Gene3D" id="2.40.10.220">
    <property type="entry name" value="predicted glycosyltransferase like domains"/>
    <property type="match status" value="1"/>
</dbReference>
<dbReference type="KEGG" id="pau:PA14_25420"/>
<protein>
    <recommendedName>
        <fullName evidence="2">PilZ domain-containing protein</fullName>
    </recommendedName>
</protein>
<evidence type="ECO:0000313" key="3">
    <source>
        <dbReference type="EMBL" id="ABJ12226.1"/>
    </source>
</evidence>
<evidence type="ECO:0000259" key="2">
    <source>
        <dbReference type="Pfam" id="PF07238"/>
    </source>
</evidence>
<dbReference type="Proteomes" id="UP000000653">
    <property type="component" value="Chromosome"/>
</dbReference>
<evidence type="ECO:0000313" key="4">
    <source>
        <dbReference type="Proteomes" id="UP000000653"/>
    </source>
</evidence>
<feature type="region of interest" description="Disordered" evidence="1">
    <location>
        <begin position="1"/>
        <end position="21"/>
    </location>
</feature>
<accession>A0A0H2ZBV1</accession>
<name>A0A0H2ZBV1_PSEAB</name>
<dbReference type="Pfam" id="PF07238">
    <property type="entry name" value="PilZ"/>
    <property type="match status" value="1"/>
</dbReference>
<feature type="domain" description="PilZ" evidence="2">
    <location>
        <begin position="156"/>
        <end position="228"/>
    </location>
</feature>
<evidence type="ECO:0000256" key="1">
    <source>
        <dbReference type="SAM" id="MobiDB-lite"/>
    </source>
</evidence>
<feature type="region of interest" description="Disordered" evidence="1">
    <location>
        <begin position="235"/>
        <end position="254"/>
    </location>
</feature>
<proteinExistence type="predicted"/>
<dbReference type="GO" id="GO:0035438">
    <property type="term" value="F:cyclic-di-GMP binding"/>
    <property type="evidence" value="ECO:0007669"/>
    <property type="project" value="InterPro"/>
</dbReference>
<sequence length="254" mass="28387">MAATFGPRIARADENGQGSEHVALSWQKMDASGWRSGEASPAALHSDHHCRRGFAMSTRDADDRREYYRIEDTLALEFRPAGAVEDSLESEPGATLFSLLSDLHLMDYESQHLLRHISERDRTLANYLKVMNKRIDLLGQVMVQSLLKEIGEPRKVSLSEGGVSFHHDRALPVGQLLVLRMVLLPQGFGLELRARVIHAQPHDDEFEIGTEFEALSDAQRQLLARHILQKQAQQRRLARAGQGPLGEPGQPSST</sequence>
<gene>
    <name evidence="3" type="ordered locus">PA14_25420</name>
</gene>
<dbReference type="AlphaFoldDB" id="A0A0H2ZBV1"/>
<reference evidence="3 4" key="1">
    <citation type="journal article" date="2006" name="Genome Biol.">
        <title>Genomic analysis reveals that Pseudomonas aeruginosa virulence is combinatorial.</title>
        <authorList>
            <person name="Lee D.G."/>
            <person name="Urbach J.M."/>
            <person name="Wu G."/>
            <person name="Liberati N.T."/>
            <person name="Feinbaum R.L."/>
            <person name="Miyata S."/>
            <person name="Diggins L.T."/>
            <person name="He J."/>
            <person name="Saucier M."/>
            <person name="Deziel E."/>
            <person name="Friedman L."/>
            <person name="Li L."/>
            <person name="Grills G."/>
            <person name="Montgomery K."/>
            <person name="Kucherlapati R."/>
            <person name="Rahme L.G."/>
            <person name="Ausubel F.M."/>
        </authorList>
    </citation>
    <scope>NUCLEOTIDE SEQUENCE [LARGE SCALE GENOMIC DNA]</scope>
    <source>
        <strain evidence="3 4">UCBPP-PA14</strain>
    </source>
</reference>
<dbReference type="HOGENOM" id="CLU_095677_0_0_6"/>
<dbReference type="EMBL" id="CP000438">
    <property type="protein sequence ID" value="ABJ12226.1"/>
    <property type="molecule type" value="Genomic_DNA"/>
</dbReference>
<dbReference type="InterPro" id="IPR009875">
    <property type="entry name" value="PilZ_domain"/>
</dbReference>
<organism evidence="3 4">
    <name type="scientific">Pseudomonas aeruginosa (strain UCBPP-PA14)</name>
    <dbReference type="NCBI Taxonomy" id="208963"/>
    <lineage>
        <taxon>Bacteria</taxon>
        <taxon>Pseudomonadati</taxon>
        <taxon>Pseudomonadota</taxon>
        <taxon>Gammaproteobacteria</taxon>
        <taxon>Pseudomonadales</taxon>
        <taxon>Pseudomonadaceae</taxon>
        <taxon>Pseudomonas</taxon>
    </lineage>
</organism>